<dbReference type="Proteomes" id="UP001458880">
    <property type="component" value="Unassembled WGS sequence"/>
</dbReference>
<comment type="caution">
    <text evidence="2">The sequence shown here is derived from an EMBL/GenBank/DDBJ whole genome shotgun (WGS) entry which is preliminary data.</text>
</comment>
<reference evidence="2 3" key="1">
    <citation type="journal article" date="2024" name="BMC Genomics">
        <title>De novo assembly and annotation of Popillia japonica's genome with initial clues to its potential as an invasive pest.</title>
        <authorList>
            <person name="Cucini C."/>
            <person name="Boschi S."/>
            <person name="Funari R."/>
            <person name="Cardaioli E."/>
            <person name="Iannotti N."/>
            <person name="Marturano G."/>
            <person name="Paoli F."/>
            <person name="Bruttini M."/>
            <person name="Carapelli A."/>
            <person name="Frati F."/>
            <person name="Nardi F."/>
        </authorList>
    </citation>
    <scope>NUCLEOTIDE SEQUENCE [LARGE SCALE GENOMIC DNA]</scope>
    <source>
        <strain evidence="2">DMR45628</strain>
    </source>
</reference>
<name>A0AAW1J0B7_POPJA</name>
<sequence>MFRLAKTREVTQCSILESLLFFLRKEFQWKSLENLNFRKPNQLVRIILAPQLGRERSSPICKNLFQSNKIRLLRKELKAPPENSIHKEQDKLATNEEIGSKDNELPPTKVRIQFPVDALKMRLKIHQLIYTAGNNYSGLITTQSESQIPREGLEILRSWKKPKDPDETEEPPQLRTMVSSSFPVSQTQSNIY</sequence>
<dbReference type="EMBL" id="JASPKY010000452">
    <property type="protein sequence ID" value="KAK9696396.1"/>
    <property type="molecule type" value="Genomic_DNA"/>
</dbReference>
<evidence type="ECO:0000256" key="1">
    <source>
        <dbReference type="SAM" id="MobiDB-lite"/>
    </source>
</evidence>
<dbReference type="AlphaFoldDB" id="A0AAW1J0B7"/>
<evidence type="ECO:0000313" key="3">
    <source>
        <dbReference type="Proteomes" id="UP001458880"/>
    </source>
</evidence>
<accession>A0AAW1J0B7</accession>
<feature type="region of interest" description="Disordered" evidence="1">
    <location>
        <begin position="159"/>
        <end position="192"/>
    </location>
</feature>
<organism evidence="2 3">
    <name type="scientific">Popillia japonica</name>
    <name type="common">Japanese beetle</name>
    <dbReference type="NCBI Taxonomy" id="7064"/>
    <lineage>
        <taxon>Eukaryota</taxon>
        <taxon>Metazoa</taxon>
        <taxon>Ecdysozoa</taxon>
        <taxon>Arthropoda</taxon>
        <taxon>Hexapoda</taxon>
        <taxon>Insecta</taxon>
        <taxon>Pterygota</taxon>
        <taxon>Neoptera</taxon>
        <taxon>Endopterygota</taxon>
        <taxon>Coleoptera</taxon>
        <taxon>Polyphaga</taxon>
        <taxon>Scarabaeiformia</taxon>
        <taxon>Scarabaeidae</taxon>
        <taxon>Rutelinae</taxon>
        <taxon>Popillia</taxon>
    </lineage>
</organism>
<evidence type="ECO:0000313" key="2">
    <source>
        <dbReference type="EMBL" id="KAK9696396.1"/>
    </source>
</evidence>
<feature type="compositionally biased region" description="Polar residues" evidence="1">
    <location>
        <begin position="176"/>
        <end position="192"/>
    </location>
</feature>
<gene>
    <name evidence="2" type="ORF">QE152_g31937</name>
</gene>
<proteinExistence type="predicted"/>
<keyword evidence="3" id="KW-1185">Reference proteome</keyword>
<protein>
    <submittedName>
        <fullName evidence="2">Uncharacterized protein</fullName>
    </submittedName>
</protein>